<protein>
    <submittedName>
        <fullName evidence="1">Uncharacterized protein</fullName>
    </submittedName>
</protein>
<organism evidence="1 2">
    <name type="scientific">Linum trigynum</name>
    <dbReference type="NCBI Taxonomy" id="586398"/>
    <lineage>
        <taxon>Eukaryota</taxon>
        <taxon>Viridiplantae</taxon>
        <taxon>Streptophyta</taxon>
        <taxon>Embryophyta</taxon>
        <taxon>Tracheophyta</taxon>
        <taxon>Spermatophyta</taxon>
        <taxon>Magnoliopsida</taxon>
        <taxon>eudicotyledons</taxon>
        <taxon>Gunneridae</taxon>
        <taxon>Pentapetalae</taxon>
        <taxon>rosids</taxon>
        <taxon>fabids</taxon>
        <taxon>Malpighiales</taxon>
        <taxon>Linaceae</taxon>
        <taxon>Linum</taxon>
    </lineage>
</organism>
<sequence length="121" mass="13051">MTCPPEILWSGLSPPKSRKILDLTASTLKDLSSSTPRQPPMAGSVFILEGDPARIEIETPALITGSSTRRLELHGFRLGKRARFVRPSSEGRYSASDNVSVVEVDAVDDAGFGIGFGFDDE</sequence>
<keyword evidence="2" id="KW-1185">Reference proteome</keyword>
<dbReference type="AlphaFoldDB" id="A0AAV2CUU2"/>
<evidence type="ECO:0000313" key="2">
    <source>
        <dbReference type="Proteomes" id="UP001497516"/>
    </source>
</evidence>
<proteinExistence type="predicted"/>
<reference evidence="1 2" key="1">
    <citation type="submission" date="2024-04" db="EMBL/GenBank/DDBJ databases">
        <authorList>
            <person name="Fracassetti M."/>
        </authorList>
    </citation>
    <scope>NUCLEOTIDE SEQUENCE [LARGE SCALE GENOMIC DNA]</scope>
</reference>
<evidence type="ECO:0000313" key="1">
    <source>
        <dbReference type="EMBL" id="CAL1359630.1"/>
    </source>
</evidence>
<accession>A0AAV2CUU2</accession>
<name>A0AAV2CUU2_9ROSI</name>
<dbReference type="Proteomes" id="UP001497516">
    <property type="component" value="Chromosome 10"/>
</dbReference>
<gene>
    <name evidence="1" type="ORF">LTRI10_LOCUS7104</name>
</gene>
<dbReference type="EMBL" id="OZ034814">
    <property type="protein sequence ID" value="CAL1359630.1"/>
    <property type="molecule type" value="Genomic_DNA"/>
</dbReference>